<protein>
    <submittedName>
        <fullName evidence="3">Type IV secretory pathway, VirB4 components</fullName>
    </submittedName>
</protein>
<reference evidence="3 4" key="1">
    <citation type="submission" date="2015-09" db="EMBL/GenBank/DDBJ databases">
        <authorList>
            <consortium name="Pathogen Informatics"/>
        </authorList>
    </citation>
    <scope>NUCLEOTIDE SEQUENCE [LARGE SCALE GENOMIC DNA]</scope>
    <source>
        <strain evidence="3 4">2789STDY5834921</strain>
    </source>
</reference>
<keyword evidence="2" id="KW-0472">Membrane</keyword>
<feature type="compositionally biased region" description="Polar residues" evidence="1">
    <location>
        <begin position="133"/>
        <end position="142"/>
    </location>
</feature>
<gene>
    <name evidence="3" type="ORF">ERS852533_01432</name>
</gene>
<dbReference type="EMBL" id="CZBA01000006">
    <property type="protein sequence ID" value="CUP45891.1"/>
    <property type="molecule type" value="Genomic_DNA"/>
</dbReference>
<evidence type="ECO:0000313" key="3">
    <source>
        <dbReference type="EMBL" id="CUP45891.1"/>
    </source>
</evidence>
<keyword evidence="2" id="KW-1133">Transmembrane helix</keyword>
<evidence type="ECO:0000313" key="4">
    <source>
        <dbReference type="Proteomes" id="UP000095413"/>
    </source>
</evidence>
<dbReference type="Proteomes" id="UP000095413">
    <property type="component" value="Unassembled WGS sequence"/>
</dbReference>
<feature type="region of interest" description="Disordered" evidence="1">
    <location>
        <begin position="195"/>
        <end position="264"/>
    </location>
</feature>
<feature type="transmembrane region" description="Helical" evidence="2">
    <location>
        <begin position="57"/>
        <end position="85"/>
    </location>
</feature>
<feature type="region of interest" description="Disordered" evidence="1">
    <location>
        <begin position="104"/>
        <end position="147"/>
    </location>
</feature>
<evidence type="ECO:0000256" key="2">
    <source>
        <dbReference type="SAM" id="Phobius"/>
    </source>
</evidence>
<proteinExistence type="predicted"/>
<feature type="compositionally biased region" description="Basic residues" evidence="1">
    <location>
        <begin position="195"/>
        <end position="205"/>
    </location>
</feature>
<sequence>MNDSEKQTIVFIPRNFIEKGTFMGGMFKIRNAIEGGILAVLIAVPVIQLPLSLTVRIIILCMTALPAAMISLIGIGGESISAFLMNALRFLKNRRVIYRIDVNPDPKNKHRIKKPRNKEPKAKKHKHPKKKSTASMTASGQSDEYEGCVSDEISSHDVAISKKKERRQFDTSTKRGIRKQAREDIRILKYENRQLKKAQKQAKRAVRTELKRQKQEEKRRVREENRQKKAEIKATKQADKEREHPASDINTAPASSKPKKKKRRDMTLEDYLPIEKIANGVIYTTDHRYVKILEIEPINFLLRSTREQQSIIFSFISYLKISPVKLQIKMISKKADINKHLNQAQLELERETDPNCRQLQKDYIQFVRRLSSREAVSRRFFLIFEYEPFNVNRKVEETEILAALETAAQTAKTFLYQCGNEVVSHDNEDEFTTDVLYTLLNRTKSTEVPLPKRINQVLTRYEETGREAEMDAIHINEFIAPESVDFKHSNYVLINGVCLLFRWSAWTKNFTNFPNAIH</sequence>
<feature type="compositionally biased region" description="Basic residues" evidence="1">
    <location>
        <begin position="108"/>
        <end position="132"/>
    </location>
</feature>
<feature type="transmembrane region" description="Helical" evidence="2">
    <location>
        <begin position="32"/>
        <end position="51"/>
    </location>
</feature>
<feature type="compositionally biased region" description="Basic and acidic residues" evidence="1">
    <location>
        <begin position="206"/>
        <end position="246"/>
    </location>
</feature>
<accession>A0A174NF40</accession>
<dbReference type="AlphaFoldDB" id="A0A174NF40"/>
<name>A0A174NF40_9FIRM</name>
<organism evidence="3 4">
    <name type="scientific">Blautia obeum</name>
    <dbReference type="NCBI Taxonomy" id="40520"/>
    <lineage>
        <taxon>Bacteria</taxon>
        <taxon>Bacillati</taxon>
        <taxon>Bacillota</taxon>
        <taxon>Clostridia</taxon>
        <taxon>Lachnospirales</taxon>
        <taxon>Lachnospiraceae</taxon>
        <taxon>Blautia</taxon>
    </lineage>
</organism>
<keyword evidence="2" id="KW-0812">Transmembrane</keyword>
<evidence type="ECO:0000256" key="1">
    <source>
        <dbReference type="SAM" id="MobiDB-lite"/>
    </source>
</evidence>